<feature type="transmembrane region" description="Helical" evidence="6">
    <location>
        <begin position="241"/>
        <end position="263"/>
    </location>
</feature>
<reference evidence="7 8" key="1">
    <citation type="submission" date="2010-04" db="EMBL/GenBank/DDBJ databases">
        <title>The genome of Herbaspirillum seropedicae SmR1, an endophytic, nitrogen-fixing, plant-growth promoting beta-Proteobacteria.</title>
        <authorList>
            <person name="Pedrosa F.O."/>
            <person name="Monteiro R.A."/>
            <person name="Wassem R."/>
            <person name="Cruz L.M."/>
            <person name="Ayub R.A."/>
            <person name="Colauto N.B."/>
            <person name="Fernandez M.A."/>
            <person name="Fungaro M.H.P."/>
            <person name="Grisard E.C."/>
            <person name="Hungria M."/>
            <person name="Madeira H.M.F."/>
            <person name="Nodari R.O."/>
            <person name="Osaku C.A."/>
            <person name="Petzl-Erler M.L."/>
            <person name="Terenzi H."/>
            <person name="Vieira L.G.E."/>
            <person name="Almeida M.I.M."/>
            <person name="Alves L.R."/>
            <person name="Arantes O.M.N."/>
            <person name="Balsanelli E."/>
            <person name="Barcellos F.G."/>
            <person name="Baura V.A."/>
            <person name="Binde D.R."/>
            <person name="Campo R.J."/>
            <person name="Chubatsu L.S."/>
            <person name="Chueire L.M.O."/>
            <person name="Ciferri R.R."/>
            <person name="Correa L.C."/>
            <person name="da Conceicao Silva J.L."/>
            <person name="Dabul A.N.G."/>
            <person name="Dambros B.P."/>
            <person name="Faoro H."/>
            <person name="Favetti A."/>
            <person name="Friedermann G."/>
            <person name="Furlaneto M.C."/>
            <person name="Gasques L.S."/>
            <person name="Gimenes C.C.T."/>
            <person name="Gioppo N.M.R."/>
            <person name="Glienke-Blanco C."/>
            <person name="Godoy L.P."/>
            <person name="Guerra M.P."/>
            <person name="Karp S."/>
            <person name="Kava-Cordeiro V."/>
            <person name="Margarido V.P."/>
            <person name="Mathioni S.M."/>
            <person name="Menck-Soares M.A."/>
            <person name="Murace N.K."/>
            <person name="Nicolas M.F."/>
            <person name="Oliveira C.E.C."/>
            <person name="Pagnan N.A.B."/>
            <person name="Pamphile J.A."/>
            <person name="Patussi E.V."/>
            <person name="Pereira L.F.P."/>
            <person name="Pereira-Ferrari L."/>
            <person name="Pinto F.G.S."/>
            <person name="Precoma C."/>
            <person name="Prioli A.J."/>
            <person name="Prioli S.M.A.P."/>
            <person name="Raittz R.T."/>
            <person name="Ramos H.J.O."/>
            <person name="Ribeiro E.M.S.F."/>
            <person name="Rigo L.U."/>
            <person name="Rocha C.L.M.S.C."/>
            <person name="Rocha S.N."/>
            <person name="Santos K."/>
            <person name="Satori D."/>
            <person name="Silva A.G."/>
            <person name="Simao R.C.G."/>
            <person name="Soares M.A.M."/>
            <person name="Souza E.M."/>
            <person name="Steffens M.B.R."/>
            <person name="Steindel M."/>
            <person name="Tadra-Sfeir M.Z."/>
            <person name="Takahashi E.K."/>
            <person name="Torres R.A."/>
            <person name="Valle J.S."/>
            <person name="Vernal J.I."/>
            <person name="Vilas-Boas L.A."/>
            <person name="Watanabe M.A.E."/>
            <person name="Weiss V.A."/>
            <person name="Yates M.A."/>
            <person name="Souza E.M."/>
        </authorList>
    </citation>
    <scope>NUCLEOTIDE SEQUENCE [LARGE SCALE GENOMIC DNA]</scope>
    <source>
        <strain evidence="7 8">SmR1</strain>
    </source>
</reference>
<dbReference type="GO" id="GO:0005886">
    <property type="term" value="C:plasma membrane"/>
    <property type="evidence" value="ECO:0007669"/>
    <property type="project" value="UniProtKB-SubCell"/>
</dbReference>
<name>D8IUE7_HERSS</name>
<keyword evidence="4 6" id="KW-1133">Transmembrane helix</keyword>
<feature type="transmembrane region" description="Helical" evidence="6">
    <location>
        <begin position="162"/>
        <end position="186"/>
    </location>
</feature>
<evidence type="ECO:0000256" key="2">
    <source>
        <dbReference type="ARBA" id="ARBA00022475"/>
    </source>
</evidence>
<evidence type="ECO:0000256" key="5">
    <source>
        <dbReference type="ARBA" id="ARBA00023136"/>
    </source>
</evidence>
<dbReference type="HOGENOM" id="CLU_586328_0_0_4"/>
<feature type="transmembrane region" description="Helical" evidence="6">
    <location>
        <begin position="275"/>
        <end position="295"/>
    </location>
</feature>
<dbReference type="KEGG" id="hse:Hsero_4210"/>
<dbReference type="EMBL" id="CP002039">
    <property type="protein sequence ID" value="ADJ65679.1"/>
    <property type="molecule type" value="Genomic_DNA"/>
</dbReference>
<feature type="transmembrane region" description="Helical" evidence="6">
    <location>
        <begin position="133"/>
        <end position="156"/>
    </location>
</feature>
<feature type="transmembrane region" description="Helical" evidence="6">
    <location>
        <begin position="104"/>
        <end position="121"/>
    </location>
</feature>
<evidence type="ECO:0000313" key="8">
    <source>
        <dbReference type="Proteomes" id="UP000000329"/>
    </source>
</evidence>
<protein>
    <submittedName>
        <fullName evidence="7">Lipopolysaccharide biosynthesis protein</fullName>
    </submittedName>
</protein>
<keyword evidence="3 6" id="KW-0812">Transmembrane</keyword>
<feature type="transmembrane region" description="Helical" evidence="6">
    <location>
        <begin position="32"/>
        <end position="49"/>
    </location>
</feature>
<dbReference type="eggNOG" id="COG2244">
    <property type="taxonomic scope" value="Bacteria"/>
</dbReference>
<dbReference type="PANTHER" id="PTHR30250">
    <property type="entry name" value="PST FAMILY PREDICTED COLANIC ACID TRANSPORTER"/>
    <property type="match status" value="1"/>
</dbReference>
<comment type="subcellular location">
    <subcellularLocation>
        <location evidence="1">Cell membrane</location>
        <topology evidence="1">Multi-pass membrane protein</topology>
    </subcellularLocation>
</comment>
<dbReference type="InterPro" id="IPR050833">
    <property type="entry name" value="Poly_Biosynth_Transport"/>
</dbReference>
<proteinExistence type="predicted"/>
<evidence type="ECO:0000256" key="4">
    <source>
        <dbReference type="ARBA" id="ARBA00022989"/>
    </source>
</evidence>
<evidence type="ECO:0000256" key="1">
    <source>
        <dbReference type="ARBA" id="ARBA00004651"/>
    </source>
</evidence>
<organism evidence="7 8">
    <name type="scientific">Herbaspirillum seropedicae (strain SmR1)</name>
    <dbReference type="NCBI Taxonomy" id="757424"/>
    <lineage>
        <taxon>Bacteria</taxon>
        <taxon>Pseudomonadati</taxon>
        <taxon>Pseudomonadota</taxon>
        <taxon>Betaproteobacteria</taxon>
        <taxon>Burkholderiales</taxon>
        <taxon>Oxalobacteraceae</taxon>
        <taxon>Herbaspirillum</taxon>
    </lineage>
</organism>
<feature type="transmembrane region" description="Helical" evidence="6">
    <location>
        <begin position="426"/>
        <end position="445"/>
    </location>
</feature>
<keyword evidence="8" id="KW-1185">Reference proteome</keyword>
<dbReference type="InterPro" id="IPR002797">
    <property type="entry name" value="Polysacc_synth"/>
</dbReference>
<accession>D8IUE7</accession>
<dbReference type="Pfam" id="PF01943">
    <property type="entry name" value="Polysacc_synt"/>
    <property type="match status" value="1"/>
</dbReference>
<dbReference type="AlphaFoldDB" id="D8IUE7"/>
<feature type="transmembrane region" description="Helical" evidence="6">
    <location>
        <begin position="307"/>
        <end position="326"/>
    </location>
</feature>
<feature type="transmembrane region" description="Helical" evidence="6">
    <location>
        <begin position="70"/>
        <end position="92"/>
    </location>
</feature>
<sequence length="466" mass="50795">MAVSRAFSLITFPLVARHLSVAEYGTLDLFLVLAGFLVTTLIFGQDSAVGRFFYEYEDLEQRKQVISQSLVIQAVVCLGAVVILFLLSGRVAALVSTADGSTRYFNIVLAQVPFTLAVNFAQNLLKWTFSRRAFLIMSIGYSAAQASGLAIAVFLFDVSTETVLVVNLITNMLFGVLGLFMVRTWLVRPRSLYLARDLLRFALPIGIICMLGAAVPMLERQSVEKLLGVEGLGLYAAGSKLAMLLTLVIGSFQTAWAPFSTAIHREQDAAQTYNLVLGFFSLLVCVLTMMLDSVATPLLTLLASQRYAGATVVVFPLAMATAVQSISWVTEIGIGLSKRTSRSVYPHLIYIAAIAGAMLLLVPLLGLAGAALSMMVAQILRSVTASWLAQRVYPLPWIYDWVVKVVACTFITGLVAHGILARWIGSWSVAPLYLLASTALCVYFWRRQLSSSAKMRIASMLSRADK</sequence>
<keyword evidence="5 6" id="KW-0472">Membrane</keyword>
<gene>
    <name evidence="7" type="ordered locus">Hsero_4210</name>
</gene>
<evidence type="ECO:0000256" key="6">
    <source>
        <dbReference type="SAM" id="Phobius"/>
    </source>
</evidence>
<keyword evidence="2" id="KW-1003">Cell membrane</keyword>
<dbReference type="STRING" id="757424.Hsero_4210"/>
<evidence type="ECO:0000313" key="7">
    <source>
        <dbReference type="EMBL" id="ADJ65679.1"/>
    </source>
</evidence>
<dbReference type="Proteomes" id="UP000000329">
    <property type="component" value="Chromosome"/>
</dbReference>
<feature type="transmembrane region" description="Helical" evidence="6">
    <location>
        <begin position="347"/>
        <end position="365"/>
    </location>
</feature>
<feature type="transmembrane region" description="Helical" evidence="6">
    <location>
        <begin position="198"/>
        <end position="218"/>
    </location>
</feature>
<evidence type="ECO:0000256" key="3">
    <source>
        <dbReference type="ARBA" id="ARBA00022692"/>
    </source>
</evidence>
<dbReference type="PANTHER" id="PTHR30250:SF11">
    <property type="entry name" value="O-ANTIGEN TRANSPORTER-RELATED"/>
    <property type="match status" value="1"/>
</dbReference>